<sequence length="249" mass="26472">MSFKNKVVIITGASSGIGAAAAKMFSKEGAQVVMVGRNETKLSAVAKQCSSPLVIRADVANDDDARRVINETIKKFGQIDVLVNNAGMAMKNGGLLGNDMIQVYDSIMNINLRAVVHLTSLAAPHLIKTKGNIVNVSSIGGLAPPIDSGSTNYCISKAALNHFTVCAAVELGGYGVRVNTLSPGPVKTDFLENAKIELDFDIFRPSTMLNRVSEPEEMADVILYLASDRARGVTGSNYVNDNGMLIKKP</sequence>
<dbReference type="Pfam" id="PF13561">
    <property type="entry name" value="adh_short_C2"/>
    <property type="match status" value="1"/>
</dbReference>
<accession>A0AAU9UUP1</accession>
<dbReference type="PANTHER" id="PTHR43975">
    <property type="entry name" value="ZGC:101858"/>
    <property type="match status" value="1"/>
</dbReference>
<dbReference type="Gene3D" id="3.40.50.720">
    <property type="entry name" value="NAD(P)-binding Rossmann-like Domain"/>
    <property type="match status" value="1"/>
</dbReference>
<dbReference type="EMBL" id="CAKOGL010000023">
    <property type="protein sequence ID" value="CAH2101602.1"/>
    <property type="molecule type" value="Genomic_DNA"/>
</dbReference>
<dbReference type="PRINTS" id="PR00080">
    <property type="entry name" value="SDRFAMILY"/>
</dbReference>
<reference evidence="1" key="1">
    <citation type="submission" date="2022-03" db="EMBL/GenBank/DDBJ databases">
        <authorList>
            <person name="Tunstrom K."/>
        </authorList>
    </citation>
    <scope>NUCLEOTIDE SEQUENCE</scope>
</reference>
<dbReference type="PRINTS" id="PR00081">
    <property type="entry name" value="GDHRDH"/>
</dbReference>
<dbReference type="PANTHER" id="PTHR43975:SF2">
    <property type="entry name" value="EG:BACR7A4.14 PROTEIN-RELATED"/>
    <property type="match status" value="1"/>
</dbReference>
<protein>
    <submittedName>
        <fullName evidence="1">Uncharacterized protein</fullName>
    </submittedName>
</protein>
<keyword evidence="2" id="KW-1185">Reference proteome</keyword>
<dbReference type="Proteomes" id="UP001153954">
    <property type="component" value="Unassembled WGS sequence"/>
</dbReference>
<dbReference type="InterPro" id="IPR036291">
    <property type="entry name" value="NAD(P)-bd_dom_sf"/>
</dbReference>
<name>A0AAU9UUP1_EUPED</name>
<evidence type="ECO:0000313" key="2">
    <source>
        <dbReference type="Proteomes" id="UP001153954"/>
    </source>
</evidence>
<dbReference type="SUPFAM" id="SSF51735">
    <property type="entry name" value="NAD(P)-binding Rossmann-fold domains"/>
    <property type="match status" value="1"/>
</dbReference>
<dbReference type="AlphaFoldDB" id="A0AAU9UUP1"/>
<dbReference type="FunFam" id="3.40.50.720:FF:000084">
    <property type="entry name" value="Short-chain dehydrogenase reductase"/>
    <property type="match status" value="1"/>
</dbReference>
<evidence type="ECO:0000313" key="1">
    <source>
        <dbReference type="EMBL" id="CAH2101602.1"/>
    </source>
</evidence>
<organism evidence="1 2">
    <name type="scientific">Euphydryas editha</name>
    <name type="common">Edith's checkerspot</name>
    <dbReference type="NCBI Taxonomy" id="104508"/>
    <lineage>
        <taxon>Eukaryota</taxon>
        <taxon>Metazoa</taxon>
        <taxon>Ecdysozoa</taxon>
        <taxon>Arthropoda</taxon>
        <taxon>Hexapoda</taxon>
        <taxon>Insecta</taxon>
        <taxon>Pterygota</taxon>
        <taxon>Neoptera</taxon>
        <taxon>Endopterygota</taxon>
        <taxon>Lepidoptera</taxon>
        <taxon>Glossata</taxon>
        <taxon>Ditrysia</taxon>
        <taxon>Papilionoidea</taxon>
        <taxon>Nymphalidae</taxon>
        <taxon>Nymphalinae</taxon>
        <taxon>Euphydryas</taxon>
    </lineage>
</organism>
<proteinExistence type="predicted"/>
<gene>
    <name evidence="1" type="ORF">EEDITHA_LOCUS16338</name>
</gene>
<dbReference type="InterPro" id="IPR002347">
    <property type="entry name" value="SDR_fam"/>
</dbReference>
<comment type="caution">
    <text evidence="1">The sequence shown here is derived from an EMBL/GenBank/DDBJ whole genome shotgun (WGS) entry which is preliminary data.</text>
</comment>